<evidence type="ECO:0000259" key="11">
    <source>
        <dbReference type="Pfam" id="PF03007"/>
    </source>
</evidence>
<accession>A0A2S2BU70</accession>
<dbReference type="GO" id="GO:0004144">
    <property type="term" value="F:diacylglycerol O-acyltransferase activity"/>
    <property type="evidence" value="ECO:0007669"/>
    <property type="project" value="UniProtKB-EC"/>
</dbReference>
<dbReference type="GO" id="GO:0051701">
    <property type="term" value="P:biological process involved in interaction with host"/>
    <property type="evidence" value="ECO:0007669"/>
    <property type="project" value="TreeGrafter"/>
</dbReference>
<dbReference type="Proteomes" id="UP000245711">
    <property type="component" value="Chromosome"/>
</dbReference>
<dbReference type="EMBL" id="CP021354">
    <property type="protein sequence ID" value="AWK72143.1"/>
    <property type="molecule type" value="Genomic_DNA"/>
</dbReference>
<comment type="pathway">
    <text evidence="1">Glycerolipid metabolism; triacylglycerol biosynthesis.</text>
</comment>
<dbReference type="Pfam" id="PF03007">
    <property type="entry name" value="WS_DGAT_cat"/>
    <property type="match status" value="1"/>
</dbReference>
<gene>
    <name evidence="13" type="ORF">CBI38_11700</name>
</gene>
<reference evidence="13 14" key="1">
    <citation type="submission" date="2017-05" db="EMBL/GenBank/DDBJ databases">
        <title>Isolation of Rhodococcus sp. S2-17 biodegrading of BP-3.</title>
        <authorList>
            <person name="Lee Y."/>
            <person name="Kim K.H."/>
            <person name="Chun B.H."/>
            <person name="Jung H.S."/>
            <person name="Jeon C.O."/>
        </authorList>
    </citation>
    <scope>NUCLEOTIDE SEQUENCE [LARGE SCALE GENOMIC DNA]</scope>
    <source>
        <strain evidence="13 14">S2-17</strain>
    </source>
</reference>
<dbReference type="EC" id="2.3.1.20" evidence="4"/>
<dbReference type="GO" id="GO:0019432">
    <property type="term" value="P:triglyceride biosynthetic process"/>
    <property type="evidence" value="ECO:0007669"/>
    <property type="project" value="UniProtKB-UniPathway"/>
</dbReference>
<evidence type="ECO:0000256" key="3">
    <source>
        <dbReference type="ARBA" id="ARBA00009587"/>
    </source>
</evidence>
<comment type="similarity">
    <text evidence="3">Belongs to the long-chain O-acyltransferase family.</text>
</comment>
<dbReference type="GO" id="GO:0006071">
    <property type="term" value="P:glycerol metabolic process"/>
    <property type="evidence" value="ECO:0007669"/>
    <property type="project" value="UniProtKB-KW"/>
</dbReference>
<dbReference type="Gene3D" id="3.30.559.10">
    <property type="entry name" value="Chloramphenicol acetyltransferase-like domain"/>
    <property type="match status" value="1"/>
</dbReference>
<dbReference type="SUPFAM" id="SSF52777">
    <property type="entry name" value="CoA-dependent acyltransferases"/>
    <property type="match status" value="1"/>
</dbReference>
<dbReference type="InterPro" id="IPR023213">
    <property type="entry name" value="CAT-like_dom_sf"/>
</dbReference>
<dbReference type="GO" id="GO:0005886">
    <property type="term" value="C:plasma membrane"/>
    <property type="evidence" value="ECO:0007669"/>
    <property type="project" value="TreeGrafter"/>
</dbReference>
<feature type="domain" description="O-acyltransferase WSD1-like N-terminal" evidence="11">
    <location>
        <begin position="9"/>
        <end position="168"/>
    </location>
</feature>
<keyword evidence="8" id="KW-0443">Lipid metabolism</keyword>
<evidence type="ECO:0000256" key="8">
    <source>
        <dbReference type="ARBA" id="ARBA00023098"/>
    </source>
</evidence>
<dbReference type="OrthoDB" id="9810950at2"/>
<dbReference type="GO" id="GO:0001666">
    <property type="term" value="P:response to hypoxia"/>
    <property type="evidence" value="ECO:0007669"/>
    <property type="project" value="TreeGrafter"/>
</dbReference>
<evidence type="ECO:0000256" key="6">
    <source>
        <dbReference type="ARBA" id="ARBA00022679"/>
    </source>
</evidence>
<evidence type="ECO:0000256" key="1">
    <source>
        <dbReference type="ARBA" id="ARBA00004771"/>
    </source>
</evidence>
<dbReference type="RefSeq" id="WP_109329040.1">
    <property type="nucleotide sequence ID" value="NZ_CP021354.1"/>
</dbReference>
<evidence type="ECO:0000313" key="13">
    <source>
        <dbReference type="EMBL" id="AWK72143.1"/>
    </source>
</evidence>
<organism evidence="13 14">
    <name type="scientific">Rhodococcus oxybenzonivorans</name>
    <dbReference type="NCBI Taxonomy" id="1990687"/>
    <lineage>
        <taxon>Bacteria</taxon>
        <taxon>Bacillati</taxon>
        <taxon>Actinomycetota</taxon>
        <taxon>Actinomycetes</taxon>
        <taxon>Mycobacteriales</taxon>
        <taxon>Nocardiaceae</taxon>
        <taxon>Rhodococcus</taxon>
    </lineage>
</organism>
<dbReference type="KEGG" id="roz:CBI38_11700"/>
<evidence type="ECO:0000256" key="9">
    <source>
        <dbReference type="ARBA" id="ARBA00023315"/>
    </source>
</evidence>
<keyword evidence="5" id="KW-0444">Lipid biosynthesis</keyword>
<evidence type="ECO:0000256" key="10">
    <source>
        <dbReference type="ARBA" id="ARBA00048109"/>
    </source>
</evidence>
<dbReference type="GO" id="GO:0071731">
    <property type="term" value="P:response to nitric oxide"/>
    <property type="evidence" value="ECO:0007669"/>
    <property type="project" value="TreeGrafter"/>
</dbReference>
<evidence type="ECO:0000256" key="4">
    <source>
        <dbReference type="ARBA" id="ARBA00013244"/>
    </source>
</evidence>
<dbReference type="InterPro" id="IPR045034">
    <property type="entry name" value="O-acyltransferase_WSD1-like"/>
</dbReference>
<dbReference type="UniPathway" id="UPA00282"/>
<evidence type="ECO:0000256" key="2">
    <source>
        <dbReference type="ARBA" id="ARBA00005189"/>
    </source>
</evidence>
<evidence type="ECO:0000256" key="7">
    <source>
        <dbReference type="ARBA" id="ARBA00022798"/>
    </source>
</evidence>
<comment type="pathway">
    <text evidence="2">Lipid metabolism.</text>
</comment>
<dbReference type="InterPro" id="IPR009721">
    <property type="entry name" value="O-acyltransferase_WSD1_C"/>
</dbReference>
<proteinExistence type="inferred from homology"/>
<sequence>MASEDPDRLSADDARILALESAEITGHTLKLIVLEPDTGPLDLDALRSSVAARLPGRPRARQRVDTSGPEPRWVDADDFEISDHVRRLAEPACVSRADLWRAVSKLMSERLDHDRPLWTIDVIGPLGDGREAIAVRIHHAMADGITAVRFLDAVLWDPHPYPDSGQVAGPGIRSAPAKRSWFAEARRMPGAVWRELVSRGSRSPFDHPIGVSREVAFTVAPLAELKSIGKSRPDHTTVNDVLLAIVAGGVRRWLGESAAGLPRLRAQVPVSLHHRTESAGEFGNRDSFLNIDLPLGETDPLERLDRIARETRERKLLGDAEELYDLFHALGRTKHLGSAVERLAGGAREFSLSISNVPGPAVPVGVAGRRVEHLFSSSEPAAHHALRIAAISCAGSMGIGLCTDPATLPDVARLAAAIDDSYAELRRAAIG</sequence>
<evidence type="ECO:0000259" key="12">
    <source>
        <dbReference type="Pfam" id="PF06974"/>
    </source>
</evidence>
<feature type="domain" description="O-acyltransferase WSD1 C-terminal" evidence="12">
    <location>
        <begin position="283"/>
        <end position="425"/>
    </location>
</feature>
<dbReference type="Pfam" id="PF06974">
    <property type="entry name" value="WS_DGAT_C"/>
    <property type="match status" value="1"/>
</dbReference>
<evidence type="ECO:0000313" key="14">
    <source>
        <dbReference type="Proteomes" id="UP000245711"/>
    </source>
</evidence>
<protein>
    <recommendedName>
        <fullName evidence="4">diacylglycerol O-acyltransferase</fullName>
        <ecNumber evidence="4">2.3.1.20</ecNumber>
    </recommendedName>
</protein>
<comment type="catalytic activity">
    <reaction evidence="10">
        <text>an acyl-CoA + a 1,2-diacyl-sn-glycerol = a triacyl-sn-glycerol + CoA</text>
        <dbReference type="Rhea" id="RHEA:10868"/>
        <dbReference type="ChEBI" id="CHEBI:17815"/>
        <dbReference type="ChEBI" id="CHEBI:57287"/>
        <dbReference type="ChEBI" id="CHEBI:58342"/>
        <dbReference type="ChEBI" id="CHEBI:64615"/>
        <dbReference type="EC" id="2.3.1.20"/>
    </reaction>
</comment>
<dbReference type="AlphaFoldDB" id="A0A2S2BU70"/>
<dbReference type="PANTHER" id="PTHR31650">
    <property type="entry name" value="O-ACYLTRANSFERASE (WSD1-LIKE) FAMILY PROTEIN"/>
    <property type="match status" value="1"/>
</dbReference>
<name>A0A2S2BU70_9NOCA</name>
<keyword evidence="9" id="KW-0012">Acyltransferase</keyword>
<keyword evidence="14" id="KW-1185">Reference proteome</keyword>
<keyword evidence="6" id="KW-0808">Transferase</keyword>
<evidence type="ECO:0000256" key="5">
    <source>
        <dbReference type="ARBA" id="ARBA00022516"/>
    </source>
</evidence>
<keyword evidence="7" id="KW-0319">Glycerol metabolism</keyword>
<dbReference type="InterPro" id="IPR004255">
    <property type="entry name" value="O-acyltransferase_WSD1_N"/>
</dbReference>
<dbReference type="PANTHER" id="PTHR31650:SF1">
    <property type="entry name" value="WAX ESTER SYNTHASE_DIACYLGLYCEROL ACYLTRANSFERASE 4-RELATED"/>
    <property type="match status" value="1"/>
</dbReference>